<dbReference type="AlphaFoldDB" id="A0A6I2KWE2"/>
<evidence type="ECO:0000313" key="2">
    <source>
        <dbReference type="Proteomes" id="UP000433309"/>
    </source>
</evidence>
<comment type="caution">
    <text evidence="1">The sequence shown here is derived from an EMBL/GenBank/DDBJ whole genome shotgun (WGS) entry which is preliminary data.</text>
</comment>
<sequence length="99" mass="11271">MNARLEQIFSNRFRLMRKLYEINDGIAEHRGADLFAVGKELKMGDIVTIDTFDFLEDEGLVKWIAIGEISITQRGVRAVETALDHRITAYFPADIADKV</sequence>
<dbReference type="RefSeq" id="WP_154375215.1">
    <property type="nucleotide sequence ID" value="NZ_WKJK01000004.1"/>
</dbReference>
<gene>
    <name evidence="1" type="ORF">GJ699_08810</name>
</gene>
<proteinExistence type="predicted"/>
<dbReference type="Proteomes" id="UP000433309">
    <property type="component" value="Unassembled WGS sequence"/>
</dbReference>
<dbReference type="EMBL" id="WKJK01000004">
    <property type="protein sequence ID" value="MRW90081.1"/>
    <property type="molecule type" value="Genomic_DNA"/>
</dbReference>
<accession>A0A6I2KWE2</accession>
<organism evidence="1 2">
    <name type="scientific">Duganella guangzhouensis</name>
    <dbReference type="NCBI Taxonomy" id="2666084"/>
    <lineage>
        <taxon>Bacteria</taxon>
        <taxon>Pseudomonadati</taxon>
        <taxon>Pseudomonadota</taxon>
        <taxon>Betaproteobacteria</taxon>
        <taxon>Burkholderiales</taxon>
        <taxon>Oxalobacteraceae</taxon>
        <taxon>Telluria group</taxon>
        <taxon>Duganella</taxon>
    </lineage>
</organism>
<keyword evidence="2" id="KW-1185">Reference proteome</keyword>
<protein>
    <submittedName>
        <fullName evidence="1">Uncharacterized protein</fullName>
    </submittedName>
</protein>
<name>A0A6I2KWE2_9BURK</name>
<evidence type="ECO:0000313" key="1">
    <source>
        <dbReference type="EMBL" id="MRW90081.1"/>
    </source>
</evidence>
<reference evidence="1 2" key="1">
    <citation type="submission" date="2019-11" db="EMBL/GenBank/DDBJ databases">
        <title>Novel species isolated from a subtropical stream in China.</title>
        <authorList>
            <person name="Lu H."/>
        </authorList>
    </citation>
    <scope>NUCLEOTIDE SEQUENCE [LARGE SCALE GENOMIC DNA]</scope>
    <source>
        <strain evidence="1 2">FT80W</strain>
    </source>
</reference>